<dbReference type="Gene3D" id="3.30.465.10">
    <property type="match status" value="1"/>
</dbReference>
<reference evidence="5 6" key="1">
    <citation type="journal article" date="2014" name="Genome Announc.">
        <title>Draft Genome Sequences of Three Alkaliphilic Bacillus Strains, Bacillus wakoensis JCM 9140T, Bacillus akibai JCM 9157T, and Bacillus hemicellulosilyticus JCM 9152T.</title>
        <authorList>
            <person name="Yuki M."/>
            <person name="Oshima K."/>
            <person name="Suda W."/>
            <person name="Oshida Y."/>
            <person name="Kitamura K."/>
            <person name="Iida T."/>
            <person name="Hattori M."/>
            <person name="Ohkuma M."/>
        </authorList>
    </citation>
    <scope>NUCLEOTIDE SEQUENCE [LARGE SCALE GENOMIC DNA]</scope>
    <source>
        <strain evidence="5 6">JCM 9157</strain>
    </source>
</reference>
<evidence type="ECO:0000256" key="2">
    <source>
        <dbReference type="ARBA" id="ARBA00022827"/>
    </source>
</evidence>
<dbReference type="InterPro" id="IPR006094">
    <property type="entry name" value="Oxid_FAD_bind_N"/>
</dbReference>
<keyword evidence="2" id="KW-0274">FAD</keyword>
<dbReference type="Pfam" id="PF01565">
    <property type="entry name" value="FAD_binding_4"/>
    <property type="match status" value="1"/>
</dbReference>
<organism evidence="5 6">
    <name type="scientific">Halalkalibacter akibai (strain ATCC 43226 / DSM 21942 / CIP 109018 / JCM 9157 / 1139)</name>
    <name type="common">Bacillus akibai</name>
    <dbReference type="NCBI Taxonomy" id="1236973"/>
    <lineage>
        <taxon>Bacteria</taxon>
        <taxon>Bacillati</taxon>
        <taxon>Bacillota</taxon>
        <taxon>Bacilli</taxon>
        <taxon>Bacillales</taxon>
        <taxon>Bacillaceae</taxon>
        <taxon>Halalkalibacter</taxon>
    </lineage>
</organism>
<evidence type="ECO:0000259" key="4">
    <source>
        <dbReference type="PROSITE" id="PS51387"/>
    </source>
</evidence>
<dbReference type="OrthoDB" id="9768764at2"/>
<gene>
    <name evidence="5" type="ORF">JCM9157_2584</name>
</gene>
<dbReference type="InterPro" id="IPR016164">
    <property type="entry name" value="FAD-linked_Oxase-like_C"/>
</dbReference>
<dbReference type="SUPFAM" id="SSF56176">
    <property type="entry name" value="FAD-binding/transporter-associated domain-like"/>
    <property type="match status" value="1"/>
</dbReference>
<dbReference type="GO" id="GO:0071949">
    <property type="term" value="F:FAD binding"/>
    <property type="evidence" value="ECO:0007669"/>
    <property type="project" value="InterPro"/>
</dbReference>
<dbReference type="eggNOG" id="COG0277">
    <property type="taxonomic scope" value="Bacteria"/>
</dbReference>
<dbReference type="PROSITE" id="PS51387">
    <property type="entry name" value="FAD_PCMH"/>
    <property type="match status" value="1"/>
</dbReference>
<accession>W4QTJ4</accession>
<dbReference type="PANTHER" id="PTHR43762:SF1">
    <property type="entry name" value="D-ARABINONO-1,4-LACTONE OXIDASE"/>
    <property type="match status" value="1"/>
</dbReference>
<keyword evidence="1" id="KW-0285">Flavoprotein</keyword>
<dbReference type="GO" id="GO:0016899">
    <property type="term" value="F:oxidoreductase activity, acting on the CH-OH group of donors, oxygen as acceptor"/>
    <property type="evidence" value="ECO:0007669"/>
    <property type="project" value="InterPro"/>
</dbReference>
<evidence type="ECO:0000256" key="3">
    <source>
        <dbReference type="ARBA" id="ARBA00023002"/>
    </source>
</evidence>
<proteinExistence type="predicted"/>
<name>W4QTJ4_HALA3</name>
<evidence type="ECO:0000313" key="6">
    <source>
        <dbReference type="Proteomes" id="UP000018896"/>
    </source>
</evidence>
<dbReference type="InterPro" id="IPR036318">
    <property type="entry name" value="FAD-bd_PCMH-like_sf"/>
</dbReference>
<feature type="domain" description="FAD-binding PCMH-type" evidence="4">
    <location>
        <begin position="45"/>
        <end position="216"/>
    </location>
</feature>
<keyword evidence="3" id="KW-0560">Oxidoreductase</keyword>
<dbReference type="Proteomes" id="UP000018896">
    <property type="component" value="Unassembled WGS sequence"/>
</dbReference>
<dbReference type="InterPro" id="IPR010031">
    <property type="entry name" value="FAD_lactone_oxidase-like"/>
</dbReference>
<dbReference type="InterPro" id="IPR016166">
    <property type="entry name" value="FAD-bd_PCMH"/>
</dbReference>
<dbReference type="AlphaFoldDB" id="W4QTJ4"/>
<dbReference type="PANTHER" id="PTHR43762">
    <property type="entry name" value="L-GULONOLACTONE OXIDASE"/>
    <property type="match status" value="1"/>
</dbReference>
<comment type="caution">
    <text evidence="5">The sequence shown here is derived from an EMBL/GenBank/DDBJ whole genome shotgun (WGS) entry which is preliminary data.</text>
</comment>
<keyword evidence="6" id="KW-1185">Reference proteome</keyword>
<protein>
    <submittedName>
        <fullName evidence="5">Oxidoreductase</fullName>
    </submittedName>
</protein>
<dbReference type="STRING" id="1236973.JCM9157_2584"/>
<evidence type="ECO:0000256" key="1">
    <source>
        <dbReference type="ARBA" id="ARBA00022630"/>
    </source>
</evidence>
<dbReference type="InterPro" id="IPR016169">
    <property type="entry name" value="FAD-bd_PCMH_sub2"/>
</dbReference>
<dbReference type="RefSeq" id="WP_035664945.1">
    <property type="nucleotide sequence ID" value="NZ_BAUV01000019.1"/>
</dbReference>
<sequence>MAKYSWLITLLLLYVVFFSYSTFFLAKEANQFPEDKWISDVSGLMPVKIKEIKKGKEEESFVSIIQEANDQDIPISIAGKRHSMGGHTYYHDAIILDMTSYNQILEFDPAKKRIRVQSGATWDDIQRFINPYGLAVKVMQSQNIFTIGGSLSVNAHGRDIRYGSLIDTVHSFRLLTADGEILTVSRNENAELFPLVIGGYGLFGVILDVELILTQDELYLMRNHSLQYDGYAEYFINEVKNNPDVRMHLARISTATDTFLTDMYVTDYTIPYTDASLVDFQELKEERFTWLTKFSLGLSRHFEWGRTLFWNAQKNFFLSQNETLITRNNVMRSESKFLEYESESNTDVLQEYFIPVENFTSYIDDLRELLSKEELNLVNITIRYVSKNEDAVLSYAKEDMFALVLLINQGFSNAEVEETQAVIRKMIDLTLDHDGSYYLPYMPYPTKKQMLRAYPRAEEFFKKKQEYDPSTRFINFFYERYGIDEPS</sequence>
<dbReference type="SUPFAM" id="SSF55103">
    <property type="entry name" value="FAD-linked oxidases, C-terminal domain"/>
    <property type="match status" value="1"/>
</dbReference>
<dbReference type="EMBL" id="BAUV01000019">
    <property type="protein sequence ID" value="GAE35475.1"/>
    <property type="molecule type" value="Genomic_DNA"/>
</dbReference>
<evidence type="ECO:0000313" key="5">
    <source>
        <dbReference type="EMBL" id="GAE35475.1"/>
    </source>
</evidence>